<proteinExistence type="predicted"/>
<gene>
    <name evidence="8" type="ORF">EHSB41UT_04394</name>
</gene>
<dbReference type="EMBL" id="FWPT01000013">
    <property type="protein sequence ID" value="SMA50577.1"/>
    <property type="molecule type" value="Genomic_DNA"/>
</dbReference>
<keyword evidence="4 6" id="KW-1133">Transmembrane helix</keyword>
<feature type="domain" description="EamA" evidence="7">
    <location>
        <begin position="9"/>
        <end position="139"/>
    </location>
</feature>
<dbReference type="PANTHER" id="PTHR42920">
    <property type="entry name" value="OS03G0707200 PROTEIN-RELATED"/>
    <property type="match status" value="1"/>
</dbReference>
<evidence type="ECO:0000256" key="3">
    <source>
        <dbReference type="ARBA" id="ARBA00022692"/>
    </source>
</evidence>
<dbReference type="OrthoDB" id="9804865at2"/>
<feature type="transmembrane region" description="Helical" evidence="6">
    <location>
        <begin position="210"/>
        <end position="230"/>
    </location>
</feature>
<dbReference type="InterPro" id="IPR051258">
    <property type="entry name" value="Diverse_Substrate_Transporter"/>
</dbReference>
<feature type="transmembrane region" description="Helical" evidence="6">
    <location>
        <begin position="237"/>
        <end position="259"/>
    </location>
</feature>
<feature type="transmembrane region" description="Helical" evidence="6">
    <location>
        <begin position="151"/>
        <end position="167"/>
    </location>
</feature>
<evidence type="ECO:0000256" key="1">
    <source>
        <dbReference type="ARBA" id="ARBA00004651"/>
    </source>
</evidence>
<feature type="transmembrane region" description="Helical" evidence="6">
    <location>
        <begin position="176"/>
        <end position="198"/>
    </location>
</feature>
<feature type="domain" description="EamA" evidence="7">
    <location>
        <begin position="148"/>
        <end position="280"/>
    </location>
</feature>
<evidence type="ECO:0000313" key="8">
    <source>
        <dbReference type="EMBL" id="SMA50577.1"/>
    </source>
</evidence>
<name>A0A1X7AT56_9GAMM</name>
<sequence>MNQRTFLADGLLMLAALIWGTAFVAQRIGMDHMEPWGFNAVRFLIGSVALLPLLWVQYKKGAVFYRGTWLGGIAMGVTLMFAAGLQQAGLVYTTAGKAAFITGLYIVIVPLLSLLLGSQTNRDTWLGITIALPGLAMLTLGDHVAVNIGDYMMIACSLFWAIHLLLIDRLAQRHNVIALAFIQFLTCSLLSFGVAGVTETLTYEQIELTLWPLLYVGILSTGVAYTLQIIGQKKTPAAHASIILSLETVFAVIAGYLFLNEVLSAQAMVGCLLMLTGMLVSQLGVRRIRKLVYNRA</sequence>
<feature type="transmembrane region" description="Helical" evidence="6">
    <location>
        <begin position="265"/>
        <end position="285"/>
    </location>
</feature>
<dbReference type="GO" id="GO:0005886">
    <property type="term" value="C:plasma membrane"/>
    <property type="evidence" value="ECO:0007669"/>
    <property type="project" value="UniProtKB-SubCell"/>
</dbReference>
<dbReference type="Pfam" id="PF00892">
    <property type="entry name" value="EamA"/>
    <property type="match status" value="2"/>
</dbReference>
<feature type="transmembrane region" description="Helical" evidence="6">
    <location>
        <begin position="36"/>
        <end position="56"/>
    </location>
</feature>
<keyword evidence="3 6" id="KW-0812">Transmembrane</keyword>
<comment type="subcellular location">
    <subcellularLocation>
        <location evidence="1">Cell membrane</location>
        <topology evidence="1">Multi-pass membrane protein</topology>
    </subcellularLocation>
</comment>
<evidence type="ECO:0000256" key="6">
    <source>
        <dbReference type="SAM" id="Phobius"/>
    </source>
</evidence>
<dbReference type="RefSeq" id="WP_087113007.1">
    <property type="nucleotide sequence ID" value="NZ_CBCSCN010000024.1"/>
</dbReference>
<accession>A0A1X7AT56</accession>
<protein>
    <submittedName>
        <fullName evidence="8">Putative DMT superfamily transporter inner membrane protein</fullName>
    </submittedName>
</protein>
<evidence type="ECO:0000259" key="7">
    <source>
        <dbReference type="Pfam" id="PF00892"/>
    </source>
</evidence>
<dbReference type="SUPFAM" id="SSF103481">
    <property type="entry name" value="Multidrug resistance efflux transporter EmrE"/>
    <property type="match status" value="2"/>
</dbReference>
<evidence type="ECO:0000313" key="9">
    <source>
        <dbReference type="Proteomes" id="UP000196573"/>
    </source>
</evidence>
<dbReference type="InterPro" id="IPR000620">
    <property type="entry name" value="EamA_dom"/>
</dbReference>
<keyword evidence="5 6" id="KW-0472">Membrane</keyword>
<organism evidence="8 9">
    <name type="scientific">Parendozoicomonas haliclonae</name>
    <dbReference type="NCBI Taxonomy" id="1960125"/>
    <lineage>
        <taxon>Bacteria</taxon>
        <taxon>Pseudomonadati</taxon>
        <taxon>Pseudomonadota</taxon>
        <taxon>Gammaproteobacteria</taxon>
        <taxon>Oceanospirillales</taxon>
        <taxon>Endozoicomonadaceae</taxon>
        <taxon>Parendozoicomonas</taxon>
    </lineage>
</organism>
<evidence type="ECO:0000256" key="5">
    <source>
        <dbReference type="ARBA" id="ARBA00023136"/>
    </source>
</evidence>
<evidence type="ECO:0000256" key="4">
    <source>
        <dbReference type="ARBA" id="ARBA00022989"/>
    </source>
</evidence>
<feature type="transmembrane region" description="Helical" evidence="6">
    <location>
        <begin position="124"/>
        <end position="145"/>
    </location>
</feature>
<feature type="transmembrane region" description="Helical" evidence="6">
    <location>
        <begin position="12"/>
        <end position="30"/>
    </location>
</feature>
<dbReference type="PANTHER" id="PTHR42920:SF5">
    <property type="entry name" value="EAMA DOMAIN-CONTAINING PROTEIN"/>
    <property type="match status" value="1"/>
</dbReference>
<dbReference type="InterPro" id="IPR037185">
    <property type="entry name" value="EmrE-like"/>
</dbReference>
<dbReference type="Proteomes" id="UP000196573">
    <property type="component" value="Unassembled WGS sequence"/>
</dbReference>
<keyword evidence="2" id="KW-1003">Cell membrane</keyword>
<evidence type="ECO:0000256" key="2">
    <source>
        <dbReference type="ARBA" id="ARBA00022475"/>
    </source>
</evidence>
<feature type="transmembrane region" description="Helical" evidence="6">
    <location>
        <begin position="68"/>
        <end position="92"/>
    </location>
</feature>
<keyword evidence="9" id="KW-1185">Reference proteome</keyword>
<dbReference type="AlphaFoldDB" id="A0A1X7AT56"/>
<reference evidence="8 9" key="1">
    <citation type="submission" date="2017-03" db="EMBL/GenBank/DDBJ databases">
        <authorList>
            <person name="Afonso C.L."/>
            <person name="Miller P.J."/>
            <person name="Scott M.A."/>
            <person name="Spackman E."/>
            <person name="Goraichik I."/>
            <person name="Dimitrov K.M."/>
            <person name="Suarez D.L."/>
            <person name="Swayne D.E."/>
        </authorList>
    </citation>
    <scope>NUCLEOTIDE SEQUENCE [LARGE SCALE GENOMIC DNA]</scope>
    <source>
        <strain evidence="8">SB41UT1</strain>
    </source>
</reference>
<feature type="transmembrane region" description="Helical" evidence="6">
    <location>
        <begin position="98"/>
        <end position="117"/>
    </location>
</feature>